<comment type="caution">
    <text evidence="6">The sequence shown here is derived from an EMBL/GenBank/DDBJ whole genome shotgun (WGS) entry which is preliminary data.</text>
</comment>
<dbReference type="PANTHER" id="PTHR43223">
    <property type="entry name" value="ALKYL/ARYL-SULFATASE"/>
    <property type="match status" value="1"/>
</dbReference>
<dbReference type="Gene3D" id="3.30.1050.10">
    <property type="entry name" value="SCP2 sterol-binding domain"/>
    <property type="match status" value="1"/>
</dbReference>
<dbReference type="SUPFAM" id="SSF55718">
    <property type="entry name" value="SCP-like"/>
    <property type="match status" value="1"/>
</dbReference>
<dbReference type="InterPro" id="IPR029229">
    <property type="entry name" value="Alkyl_sulf_C"/>
</dbReference>
<dbReference type="PANTHER" id="PTHR43223:SF1">
    <property type="entry name" value="ALKYL_ARYL-SULFATASE BDS1"/>
    <property type="match status" value="1"/>
</dbReference>
<keyword evidence="1" id="KW-0479">Metal-binding</keyword>
<sequence>MTTIARDTATVAANSDAIIKPKEAHPATIVHNATVRDALDFDDTADFDDARHGFVGTLEPPVIYNSNGEAIWDQTRYGFLENEAAPDSVNPSLWRLARLNHIHGLFKVTDRIYQVRGFDLANITFVETDHGLIVIDPLTFEESARAALALYTAHRGERTVLAVFYSHSHRDHFGGVRGVIDSADVAAGAVQVIAPEGFLEEAVSEAVLAGVPMRRRSEFQFGTSLDAGIFAHVDSGLGKAVGRGTSGLIAPTRTIARTGESMVIDGLEIEFQLTPGAEAPSKMNFFFPSLRALNMAENACHTMHNLCPLRGAKVRDALAWARYLDESIDAYAGRVDVVYAQHHWPIWGRERINTFLVEQRDLYRYLHDQTLRWMSHGLGPRDIAEKSMFPEGLSRKWHTRGYYGAVVHNVQAIYAFYMGPYNGNPSTLHPLAPTAAGAKYIDYMGGITAVIERARVDYARGEFRWVAQLMNHAVFADPLCEPARQLGADALEQLGYQAESATWRNAYLLASRELRHGSPSRAVAGNTVSPGMIAQLPVSLLLDFLAIRVKGREAAALSLRLDWTMRDENRSHRLVLSHGALTHRAGSHGDAAQARVVTDRAGLTQIFANGGDFKKAMDRGWLTVEGDSEAARTLFSLLDEFDPAFAVVEPASACGRQREAA</sequence>
<dbReference type="Pfam" id="PF00753">
    <property type="entry name" value="Lactamase_B"/>
    <property type="match status" value="1"/>
</dbReference>
<keyword evidence="2" id="KW-0378">Hydrolase</keyword>
<dbReference type="RefSeq" id="WP_392393676.1">
    <property type="nucleotide sequence ID" value="NZ_JAURTK010000003.1"/>
</dbReference>
<protein>
    <submittedName>
        <fullName evidence="6">Alkyl sulfatase BDS1-like metallo-beta-lactamase superfamily hydrolase</fullName>
    </submittedName>
</protein>
<dbReference type="CDD" id="cd07710">
    <property type="entry name" value="arylsulfatase_Sdsa1-like_MBL-fold"/>
    <property type="match status" value="1"/>
</dbReference>
<dbReference type="Gene3D" id="1.25.40.880">
    <property type="entry name" value="Alkyl sulfatase, dimerisation domain"/>
    <property type="match status" value="1"/>
</dbReference>
<dbReference type="Pfam" id="PF14863">
    <property type="entry name" value="Alkyl_sulf_dimr"/>
    <property type="match status" value="1"/>
</dbReference>
<evidence type="ECO:0000313" key="7">
    <source>
        <dbReference type="Proteomes" id="UP001229486"/>
    </source>
</evidence>
<dbReference type="GO" id="GO:0018741">
    <property type="term" value="F:linear primary-alkylsulfatase activity"/>
    <property type="evidence" value="ECO:0007669"/>
    <property type="project" value="InterPro"/>
</dbReference>
<organism evidence="6 7">
    <name type="scientific">Paraburkholderia caledonica</name>
    <dbReference type="NCBI Taxonomy" id="134536"/>
    <lineage>
        <taxon>Bacteria</taxon>
        <taxon>Pseudomonadati</taxon>
        <taxon>Pseudomonadota</taxon>
        <taxon>Betaproteobacteria</taxon>
        <taxon>Burkholderiales</taxon>
        <taxon>Burkholderiaceae</taxon>
        <taxon>Paraburkholderia</taxon>
    </lineage>
</organism>
<keyword evidence="3" id="KW-0862">Zinc</keyword>
<evidence type="ECO:0000256" key="3">
    <source>
        <dbReference type="ARBA" id="ARBA00022833"/>
    </source>
</evidence>
<dbReference type="SMART" id="SM00849">
    <property type="entry name" value="Lactamase_B"/>
    <property type="match status" value="1"/>
</dbReference>
<dbReference type="InterPro" id="IPR052195">
    <property type="entry name" value="Bact_Alkyl/Aryl-Sulfatase"/>
</dbReference>
<comment type="similarity">
    <text evidence="4">Belongs to the metallo-beta-lactamase superfamily. Type III sulfatase family.</text>
</comment>
<dbReference type="SUPFAM" id="SSF56281">
    <property type="entry name" value="Metallo-hydrolase/oxidoreductase"/>
    <property type="match status" value="1"/>
</dbReference>
<gene>
    <name evidence="6" type="ORF">J2793_002741</name>
</gene>
<reference evidence="6" key="1">
    <citation type="submission" date="2023-07" db="EMBL/GenBank/DDBJ databases">
        <title>Sorghum-associated microbial communities from plants grown in Nebraska, USA.</title>
        <authorList>
            <person name="Schachtman D."/>
        </authorList>
    </citation>
    <scope>NUCLEOTIDE SEQUENCE</scope>
    <source>
        <strain evidence="6">DS1061</strain>
    </source>
</reference>
<dbReference type="Pfam" id="PF14864">
    <property type="entry name" value="Alkyl_sulf_C"/>
    <property type="match status" value="1"/>
</dbReference>
<accession>A0AB73IB79</accession>
<dbReference type="AlphaFoldDB" id="A0AB73IB79"/>
<name>A0AB73IB79_9BURK</name>
<dbReference type="InterPro" id="IPR001279">
    <property type="entry name" value="Metallo-B-lactamas"/>
</dbReference>
<evidence type="ECO:0000256" key="4">
    <source>
        <dbReference type="ARBA" id="ARBA00033751"/>
    </source>
</evidence>
<dbReference type="InterPro" id="IPR036527">
    <property type="entry name" value="SCP2_sterol-bd_dom_sf"/>
</dbReference>
<dbReference type="InterPro" id="IPR038536">
    <property type="entry name" value="Alkyl/aryl-sulf_dimr_sf"/>
</dbReference>
<dbReference type="GO" id="GO:0046983">
    <property type="term" value="F:protein dimerization activity"/>
    <property type="evidence" value="ECO:0007669"/>
    <property type="project" value="InterPro"/>
</dbReference>
<dbReference type="InterPro" id="IPR036866">
    <property type="entry name" value="RibonucZ/Hydroxyglut_hydro"/>
</dbReference>
<evidence type="ECO:0000256" key="1">
    <source>
        <dbReference type="ARBA" id="ARBA00022723"/>
    </source>
</evidence>
<dbReference type="GO" id="GO:0046872">
    <property type="term" value="F:metal ion binding"/>
    <property type="evidence" value="ECO:0007669"/>
    <property type="project" value="UniProtKB-KW"/>
</dbReference>
<dbReference type="InterPro" id="IPR029228">
    <property type="entry name" value="Alkyl_sulf_dimr"/>
</dbReference>
<dbReference type="EMBL" id="JAURTK010000003">
    <property type="protein sequence ID" value="MDP9647295.1"/>
    <property type="molecule type" value="Genomic_DNA"/>
</dbReference>
<evidence type="ECO:0000256" key="2">
    <source>
        <dbReference type="ARBA" id="ARBA00022801"/>
    </source>
</evidence>
<proteinExistence type="inferred from homology"/>
<dbReference type="FunFam" id="3.60.15.30:FF:000001">
    <property type="entry name" value="Alkyl/aryl-sulfatase BDS1"/>
    <property type="match status" value="1"/>
</dbReference>
<dbReference type="GO" id="GO:0018909">
    <property type="term" value="P:dodecyl sulfate metabolic process"/>
    <property type="evidence" value="ECO:0007669"/>
    <property type="project" value="InterPro"/>
</dbReference>
<dbReference type="Proteomes" id="UP001229486">
    <property type="component" value="Unassembled WGS sequence"/>
</dbReference>
<feature type="domain" description="Metallo-beta-lactamase" evidence="5">
    <location>
        <begin position="120"/>
        <end position="342"/>
    </location>
</feature>
<dbReference type="Gene3D" id="3.60.15.30">
    <property type="entry name" value="Metallo-beta-lactamase domain"/>
    <property type="match status" value="1"/>
</dbReference>
<dbReference type="InterPro" id="IPR044097">
    <property type="entry name" value="Bds1/SdsA1_MBL-fold"/>
</dbReference>
<evidence type="ECO:0000259" key="5">
    <source>
        <dbReference type="SMART" id="SM00849"/>
    </source>
</evidence>
<evidence type="ECO:0000313" key="6">
    <source>
        <dbReference type="EMBL" id="MDP9647295.1"/>
    </source>
</evidence>